<dbReference type="Proteomes" id="UP000195947">
    <property type="component" value="Unassembled WGS sequence"/>
</dbReference>
<dbReference type="EMBL" id="FJMZ01000014">
    <property type="protein sequence ID" value="CZQ92289.1"/>
    <property type="molecule type" value="Genomic_DNA"/>
</dbReference>
<proteinExistence type="predicted"/>
<comment type="caution">
    <text evidence="2">The sequence shown here is derived from an EMBL/GenBank/DDBJ whole genome shotgun (WGS) entry which is preliminary data.</text>
</comment>
<reference evidence="1 3" key="1">
    <citation type="submission" date="2016-02" db="EMBL/GenBank/DDBJ databases">
        <authorList>
            <person name="Strepis N."/>
        </authorList>
    </citation>
    <scope>NUCLEOTIDE SEQUENCE [LARGE SCALE GENOMIC DNA]</scope>
    <source>
        <strain evidence="1">Trichococcus flocculiformis</strain>
    </source>
</reference>
<organism evidence="2 4">
    <name type="scientific">Trichococcus flocculiformis</name>
    <dbReference type="NCBI Taxonomy" id="82803"/>
    <lineage>
        <taxon>Bacteria</taxon>
        <taxon>Bacillati</taxon>
        <taxon>Bacillota</taxon>
        <taxon>Bacilli</taxon>
        <taxon>Lactobacillales</taxon>
        <taxon>Carnobacteriaceae</taxon>
        <taxon>Trichococcus</taxon>
    </lineage>
</organism>
<evidence type="ECO:0000313" key="3">
    <source>
        <dbReference type="Proteomes" id="UP000195947"/>
    </source>
</evidence>
<accession>A0AB38BHC8</accession>
<dbReference type="AlphaFoldDB" id="A0AB38BHC8"/>
<keyword evidence="3" id="KW-1185">Reference proteome</keyword>
<evidence type="ECO:0000313" key="4">
    <source>
        <dbReference type="Proteomes" id="UP000199686"/>
    </source>
</evidence>
<dbReference type="EMBL" id="FOQC01000011">
    <property type="protein sequence ID" value="SFH73155.1"/>
    <property type="molecule type" value="Genomic_DNA"/>
</dbReference>
<reference evidence="2 4" key="2">
    <citation type="submission" date="2016-10" db="EMBL/GenBank/DDBJ databases">
        <authorList>
            <person name="Varghese N."/>
            <person name="Submissions S."/>
        </authorList>
    </citation>
    <scope>NUCLEOTIDE SEQUENCE [LARGE SCALE GENOMIC DNA]</scope>
    <source>
        <strain evidence="2 4">DSM 2094</strain>
    </source>
</reference>
<dbReference type="Proteomes" id="UP000199686">
    <property type="component" value="Unassembled WGS sequence"/>
</dbReference>
<evidence type="ECO:0000313" key="1">
    <source>
        <dbReference type="EMBL" id="CZQ92289.1"/>
    </source>
</evidence>
<protein>
    <submittedName>
        <fullName evidence="2">Uncharacterized protein</fullName>
    </submittedName>
</protein>
<evidence type="ECO:0000313" key="2">
    <source>
        <dbReference type="EMBL" id="SFH73155.1"/>
    </source>
</evidence>
<sequence>MCPTEPKAVKLREWVCICDENGERNFSVFLHFREIFLYVMIADLREET</sequence>
<gene>
    <name evidence="2" type="ORF">SAMN04488507_101150</name>
    <name evidence="1" type="ORF">TFLO_1532</name>
</gene>
<name>A0AB38BHC8_9LACT</name>